<evidence type="ECO:0000256" key="9">
    <source>
        <dbReference type="ARBA" id="ARBA00022912"/>
    </source>
</evidence>
<evidence type="ECO:0000259" key="25">
    <source>
        <dbReference type="PROSITE" id="PS51182"/>
    </source>
</evidence>
<evidence type="ECO:0000256" key="17">
    <source>
        <dbReference type="ARBA" id="ARBA00043762"/>
    </source>
</evidence>
<dbReference type="InParanoid" id="A0A1W4WJU2"/>
<organism evidence="26 27">
    <name type="scientific">Agrilus planipennis</name>
    <name type="common">Emerald ash borer</name>
    <name type="synonym">Agrilus marcopoli</name>
    <dbReference type="NCBI Taxonomy" id="224129"/>
    <lineage>
        <taxon>Eukaryota</taxon>
        <taxon>Metazoa</taxon>
        <taxon>Ecdysozoa</taxon>
        <taxon>Arthropoda</taxon>
        <taxon>Hexapoda</taxon>
        <taxon>Insecta</taxon>
        <taxon>Pterygota</taxon>
        <taxon>Neoptera</taxon>
        <taxon>Endopterygota</taxon>
        <taxon>Coleoptera</taxon>
        <taxon>Polyphaga</taxon>
        <taxon>Elateriformia</taxon>
        <taxon>Buprestoidea</taxon>
        <taxon>Buprestidae</taxon>
        <taxon>Agrilinae</taxon>
        <taxon>Agrilus</taxon>
    </lineage>
</organism>
<dbReference type="FunFam" id="3.90.190.10:FF:000029">
    <property type="entry name" value="Phosphatidylinositol 3,4,5-trisphosphate 3-phosphatase and dual-specificity protein phosphatase PTEN"/>
    <property type="match status" value="1"/>
</dbReference>
<dbReference type="Gene3D" id="2.60.40.1110">
    <property type="match status" value="1"/>
</dbReference>
<dbReference type="STRING" id="224129.A0A1W4WJU2"/>
<comment type="similarity">
    <text evidence="3">Belongs to the PTEN phosphatase protein family.</text>
</comment>
<comment type="catalytic activity">
    <reaction evidence="20">
        <text>O-phospho-L-threonyl-[protein] + H2O = L-threonyl-[protein] + phosphate</text>
        <dbReference type="Rhea" id="RHEA:47004"/>
        <dbReference type="Rhea" id="RHEA-COMP:11060"/>
        <dbReference type="Rhea" id="RHEA-COMP:11605"/>
        <dbReference type="ChEBI" id="CHEBI:15377"/>
        <dbReference type="ChEBI" id="CHEBI:30013"/>
        <dbReference type="ChEBI" id="CHEBI:43474"/>
        <dbReference type="ChEBI" id="CHEBI:61977"/>
        <dbReference type="EC" id="3.1.3.16"/>
    </reaction>
    <physiologicalReaction direction="left-to-right" evidence="20">
        <dbReference type="Rhea" id="RHEA:47005"/>
    </physiologicalReaction>
</comment>
<dbReference type="Pfam" id="PF10409">
    <property type="entry name" value="PTEN_C2"/>
    <property type="match status" value="1"/>
</dbReference>
<feature type="region of interest" description="Disordered" evidence="22">
    <location>
        <begin position="416"/>
        <end position="465"/>
    </location>
</feature>
<feature type="compositionally biased region" description="Acidic residues" evidence="22">
    <location>
        <begin position="442"/>
        <end position="465"/>
    </location>
</feature>
<comment type="catalytic activity">
    <reaction evidence="12">
        <text>1,2-dihexadecanoyl-sn-glycero-3-phospho-(1D-myo-inositol-3,4,5-trisphosphate) + H2O = 1,2-dihexadecanoyl-sn-glycero-3-phospho-(1D-myo-inositol-4,5-bisphosphate) + phosphate</text>
        <dbReference type="Rhea" id="RHEA:43560"/>
        <dbReference type="ChEBI" id="CHEBI:15377"/>
        <dbReference type="ChEBI" id="CHEBI:43474"/>
        <dbReference type="ChEBI" id="CHEBI:83420"/>
        <dbReference type="ChEBI" id="CHEBI:83423"/>
    </reaction>
    <physiologicalReaction direction="left-to-right" evidence="12">
        <dbReference type="Rhea" id="RHEA:43561"/>
    </physiologicalReaction>
</comment>
<comment type="catalytic activity">
    <reaction evidence="19">
        <text>O-phospho-L-seryl-[protein] + H2O = L-seryl-[protein] + phosphate</text>
        <dbReference type="Rhea" id="RHEA:20629"/>
        <dbReference type="Rhea" id="RHEA-COMP:9863"/>
        <dbReference type="Rhea" id="RHEA-COMP:11604"/>
        <dbReference type="ChEBI" id="CHEBI:15377"/>
        <dbReference type="ChEBI" id="CHEBI:29999"/>
        <dbReference type="ChEBI" id="CHEBI:43474"/>
        <dbReference type="ChEBI" id="CHEBI:83421"/>
        <dbReference type="EC" id="3.1.3.16"/>
    </reaction>
    <physiologicalReaction direction="left-to-right" evidence="19">
        <dbReference type="Rhea" id="RHEA:20630"/>
    </physiologicalReaction>
</comment>
<evidence type="ECO:0000256" key="1">
    <source>
        <dbReference type="ARBA" id="ARBA00004487"/>
    </source>
</evidence>
<comment type="catalytic activity">
    <reaction evidence="17">
        <text>1D-myo-inositol 1,3,4,5,6-pentakisphosphate + H2O = 1D-myo-inositol 1,4,5,6-tetrakisphosphate + phosphate</text>
        <dbReference type="Rhea" id="RHEA:77143"/>
        <dbReference type="ChEBI" id="CHEBI:15377"/>
        <dbReference type="ChEBI" id="CHEBI:43474"/>
        <dbReference type="ChEBI" id="CHEBI:57627"/>
        <dbReference type="ChEBI" id="CHEBI:57733"/>
    </reaction>
    <physiologicalReaction direction="left-to-right" evidence="17">
        <dbReference type="Rhea" id="RHEA:77144"/>
    </physiologicalReaction>
</comment>
<dbReference type="RefSeq" id="XP_018320383.1">
    <property type="nucleotide sequence ID" value="XM_018464881.2"/>
</dbReference>
<dbReference type="InterPro" id="IPR051281">
    <property type="entry name" value="Dual-spec_lipid-protein_phosph"/>
</dbReference>
<dbReference type="PANTHER" id="PTHR12305:SF81">
    <property type="entry name" value="PHOSPHATIDYLINOSITOL 3,4,5-TRISPHOSPHATE 3-PHOSPHATASE AND DUAL-SPECIFICITY PROTEIN PHOSPHATASE PTEN"/>
    <property type="match status" value="1"/>
</dbReference>
<evidence type="ECO:0000256" key="20">
    <source>
        <dbReference type="ARBA" id="ARBA00048832"/>
    </source>
</evidence>
<comment type="catalytic activity">
    <reaction evidence="21">
        <text>O-phospho-L-tyrosyl-[protein] + H2O = L-tyrosyl-[protein] + phosphate</text>
        <dbReference type="Rhea" id="RHEA:10684"/>
        <dbReference type="Rhea" id="RHEA-COMP:10136"/>
        <dbReference type="Rhea" id="RHEA-COMP:20101"/>
        <dbReference type="ChEBI" id="CHEBI:15377"/>
        <dbReference type="ChEBI" id="CHEBI:43474"/>
        <dbReference type="ChEBI" id="CHEBI:46858"/>
        <dbReference type="ChEBI" id="CHEBI:61978"/>
        <dbReference type="EC" id="3.1.3.48"/>
    </reaction>
    <physiologicalReaction direction="left-to-right" evidence="21">
        <dbReference type="Rhea" id="RHEA:10685"/>
    </physiologicalReaction>
</comment>
<dbReference type="GO" id="GO:0004722">
    <property type="term" value="F:protein serine/threonine phosphatase activity"/>
    <property type="evidence" value="ECO:0007669"/>
    <property type="project" value="UniProtKB-EC"/>
</dbReference>
<evidence type="ECO:0000256" key="10">
    <source>
        <dbReference type="ARBA" id="ARBA00023098"/>
    </source>
</evidence>
<dbReference type="InterPro" id="IPR016130">
    <property type="entry name" value="Tyr_Pase_AS"/>
</dbReference>
<evidence type="ECO:0000256" key="5">
    <source>
        <dbReference type="ARBA" id="ARBA00013064"/>
    </source>
</evidence>
<dbReference type="FunCoup" id="A0A1W4WJU2">
    <property type="interactions" value="2079"/>
</dbReference>
<keyword evidence="10" id="KW-0443">Lipid metabolism</keyword>
<dbReference type="InterPro" id="IPR003595">
    <property type="entry name" value="Tyr_Pase_cat"/>
</dbReference>
<feature type="domain" description="Phosphatase tensin-type" evidence="24">
    <location>
        <begin position="69"/>
        <end position="240"/>
    </location>
</feature>
<dbReference type="GO" id="GO:0005886">
    <property type="term" value="C:plasma membrane"/>
    <property type="evidence" value="ECO:0007669"/>
    <property type="project" value="TreeGrafter"/>
</dbReference>
<dbReference type="AlphaFoldDB" id="A0A1W4WJU2"/>
<protein>
    <recommendedName>
        <fullName evidence="14">Phosphatidylinositol 3,4,5-trisphosphate 3-phosphatase and dual-specificity protein phosphatase PTEN</fullName>
        <ecNumber evidence="6">3.1.3.16</ecNumber>
        <ecNumber evidence="5">3.1.3.48</ecNumber>
        <ecNumber evidence="4">3.1.3.67</ecNumber>
    </recommendedName>
    <alternativeName>
        <fullName evidence="18">Inositol polyphosphate 3-phosphatase</fullName>
    </alternativeName>
</protein>
<dbReference type="InterPro" id="IPR035892">
    <property type="entry name" value="C2_domain_sf"/>
</dbReference>
<dbReference type="GO" id="GO:0043005">
    <property type="term" value="C:neuron projection"/>
    <property type="evidence" value="ECO:0007669"/>
    <property type="project" value="UniProtKB-SubCell"/>
</dbReference>
<evidence type="ECO:0000259" key="23">
    <source>
        <dbReference type="PROSITE" id="PS50056"/>
    </source>
</evidence>
<keyword evidence="26" id="KW-1185">Reference proteome</keyword>
<dbReference type="SMART" id="SM00404">
    <property type="entry name" value="PTPc_motif"/>
    <property type="match status" value="1"/>
</dbReference>
<keyword evidence="11" id="KW-0966">Cell projection</keyword>
<dbReference type="GO" id="GO:0016314">
    <property type="term" value="F:phosphatidylinositol-3,4,5-trisphosphate 3-phosphatase activity"/>
    <property type="evidence" value="ECO:0007669"/>
    <property type="project" value="UniProtKB-EC"/>
</dbReference>
<dbReference type="InterPro" id="IPR045101">
    <property type="entry name" value="PTP_PTEN"/>
</dbReference>
<evidence type="ECO:0000256" key="2">
    <source>
        <dbReference type="ARBA" id="ARBA00004496"/>
    </source>
</evidence>
<comment type="catalytic activity">
    <reaction evidence="13">
        <text>1,2-dioctanoyl-sn-glycero-3-phospho-(1D-myo-inositol-3,4,5-trisphosphate) + H2O = 1,2-dioctanoyl-sn-glycero-3-phospho-(1D-myo-inositol-4,5-bisphosphate) + phosphate</text>
        <dbReference type="Rhea" id="RHEA:43552"/>
        <dbReference type="ChEBI" id="CHEBI:15377"/>
        <dbReference type="ChEBI" id="CHEBI:43474"/>
        <dbReference type="ChEBI" id="CHEBI:83416"/>
        <dbReference type="ChEBI" id="CHEBI:83419"/>
    </reaction>
    <physiologicalReaction direction="left-to-right" evidence="13">
        <dbReference type="Rhea" id="RHEA:43553"/>
    </physiologicalReaction>
</comment>
<evidence type="ECO:0000313" key="26">
    <source>
        <dbReference type="Proteomes" id="UP000192223"/>
    </source>
</evidence>
<dbReference type="Gene3D" id="3.90.190.10">
    <property type="entry name" value="Protein tyrosine phosphatase superfamily"/>
    <property type="match status" value="1"/>
</dbReference>
<dbReference type="GO" id="GO:0046856">
    <property type="term" value="P:phosphatidylinositol dephosphorylation"/>
    <property type="evidence" value="ECO:0007669"/>
    <property type="project" value="TreeGrafter"/>
</dbReference>
<dbReference type="InterPro" id="IPR029023">
    <property type="entry name" value="Tensin_phosphatase"/>
</dbReference>
<evidence type="ECO:0000256" key="18">
    <source>
        <dbReference type="ARBA" id="ARBA00044309"/>
    </source>
</evidence>
<evidence type="ECO:0000256" key="8">
    <source>
        <dbReference type="ARBA" id="ARBA00022801"/>
    </source>
</evidence>
<dbReference type="Pfam" id="PF22784">
    <property type="entry name" value="PTP-SAK"/>
    <property type="match status" value="1"/>
</dbReference>
<evidence type="ECO:0000256" key="19">
    <source>
        <dbReference type="ARBA" id="ARBA00047986"/>
    </source>
</evidence>
<dbReference type="EC" id="3.1.3.48" evidence="5"/>
<name>A0A1W4WJU2_AGRPL</name>
<dbReference type="InterPro" id="IPR029021">
    <property type="entry name" value="Prot-tyrosine_phosphatase-like"/>
</dbReference>
<dbReference type="PROSITE" id="PS00383">
    <property type="entry name" value="TYR_PHOSPHATASE_1"/>
    <property type="match status" value="1"/>
</dbReference>
<dbReference type="PANTHER" id="PTHR12305">
    <property type="entry name" value="PHOSPHATASE WITH HOMOLOGY TO TENSIN"/>
    <property type="match status" value="1"/>
</dbReference>
<dbReference type="InterPro" id="IPR057023">
    <property type="entry name" value="PTP-SAK"/>
</dbReference>
<evidence type="ECO:0000256" key="3">
    <source>
        <dbReference type="ARBA" id="ARBA00007881"/>
    </source>
</evidence>
<reference evidence="27" key="1">
    <citation type="submission" date="2025-08" db="UniProtKB">
        <authorList>
            <consortium name="RefSeq"/>
        </authorList>
    </citation>
    <scope>IDENTIFICATION</scope>
    <source>
        <tissue evidence="27">Entire body</tissue>
    </source>
</reference>
<evidence type="ECO:0000256" key="22">
    <source>
        <dbReference type="SAM" id="MobiDB-lite"/>
    </source>
</evidence>
<dbReference type="SUPFAM" id="SSF49562">
    <property type="entry name" value="C2 domain (Calcium/lipid-binding domain, CaLB)"/>
    <property type="match status" value="1"/>
</dbReference>
<evidence type="ECO:0000256" key="15">
    <source>
        <dbReference type="ARBA" id="ARBA00043734"/>
    </source>
</evidence>
<evidence type="ECO:0000259" key="24">
    <source>
        <dbReference type="PROSITE" id="PS51181"/>
    </source>
</evidence>
<keyword evidence="8" id="KW-0378">Hydrolase</keyword>
<evidence type="ECO:0000256" key="11">
    <source>
        <dbReference type="ARBA" id="ARBA00023273"/>
    </source>
</evidence>
<comment type="catalytic activity">
    <reaction evidence="16">
        <text>a 1,2-diacyl-sn-glycero-3-phospho-(1D-myo-inositol-3,4,5-trisphosphate) + H2O = a 1,2-diacyl-sn-glycero-3-phospho-(1D-myo-inositol-4,5-bisphosphate) + phosphate</text>
        <dbReference type="Rhea" id="RHEA:25017"/>
        <dbReference type="ChEBI" id="CHEBI:15377"/>
        <dbReference type="ChEBI" id="CHEBI:43474"/>
        <dbReference type="ChEBI" id="CHEBI:57836"/>
        <dbReference type="ChEBI" id="CHEBI:58456"/>
        <dbReference type="EC" id="3.1.3.67"/>
    </reaction>
    <physiologicalReaction direction="left-to-right" evidence="16">
        <dbReference type="Rhea" id="RHEA:25018"/>
    </physiologicalReaction>
</comment>
<dbReference type="GO" id="GO:0043491">
    <property type="term" value="P:phosphatidylinositol 3-kinase/protein kinase B signal transduction"/>
    <property type="evidence" value="ECO:0007669"/>
    <property type="project" value="TreeGrafter"/>
</dbReference>
<dbReference type="SMART" id="SM01326">
    <property type="entry name" value="PTEN_C2"/>
    <property type="match status" value="1"/>
</dbReference>
<dbReference type="PROSITE" id="PS51182">
    <property type="entry name" value="C2_TENSIN"/>
    <property type="match status" value="1"/>
</dbReference>
<evidence type="ECO:0000256" key="13">
    <source>
        <dbReference type="ARBA" id="ARBA00034268"/>
    </source>
</evidence>
<dbReference type="GO" id="GO:0005829">
    <property type="term" value="C:cytosol"/>
    <property type="evidence" value="ECO:0007669"/>
    <property type="project" value="TreeGrafter"/>
</dbReference>
<gene>
    <name evidence="27" type="primary">LOC108733636</name>
</gene>
<dbReference type="GO" id="GO:0008285">
    <property type="term" value="P:negative regulation of cell population proliferation"/>
    <property type="evidence" value="ECO:0007669"/>
    <property type="project" value="TreeGrafter"/>
</dbReference>
<dbReference type="KEGG" id="apln:108733636"/>
<dbReference type="PROSITE" id="PS50056">
    <property type="entry name" value="TYR_PHOSPHATASE_2"/>
    <property type="match status" value="1"/>
</dbReference>
<evidence type="ECO:0000313" key="27">
    <source>
        <dbReference type="RefSeq" id="XP_018320383.1"/>
    </source>
</evidence>
<dbReference type="InterPro" id="IPR014020">
    <property type="entry name" value="Tensin_C2-dom"/>
</dbReference>
<proteinExistence type="inferred from homology"/>
<dbReference type="GeneID" id="108733636"/>
<dbReference type="Proteomes" id="UP000192223">
    <property type="component" value="Unplaced"/>
</dbReference>
<evidence type="ECO:0000256" key="7">
    <source>
        <dbReference type="ARBA" id="ARBA00022490"/>
    </source>
</evidence>
<evidence type="ECO:0000256" key="4">
    <source>
        <dbReference type="ARBA" id="ARBA00013015"/>
    </source>
</evidence>
<dbReference type="InterPro" id="IPR000387">
    <property type="entry name" value="Tyr_Pase_dom"/>
</dbReference>
<dbReference type="GO" id="GO:0050793">
    <property type="term" value="P:regulation of developmental process"/>
    <property type="evidence" value="ECO:0007669"/>
    <property type="project" value="UniProtKB-ARBA"/>
</dbReference>
<dbReference type="GO" id="GO:0051896">
    <property type="term" value="P:regulation of phosphatidylinositol 3-kinase/protein kinase B signal transduction"/>
    <property type="evidence" value="ECO:0007669"/>
    <property type="project" value="TreeGrafter"/>
</dbReference>
<comment type="subcellular location">
    <subcellularLocation>
        <location evidence="1">Cell projection</location>
        <location evidence="1">Neuron projection</location>
    </subcellularLocation>
    <subcellularLocation>
        <location evidence="2">Cytoplasm</location>
    </subcellularLocation>
</comment>
<dbReference type="EC" id="3.1.3.67" evidence="4"/>
<dbReference type="OrthoDB" id="16692at2759"/>
<keyword evidence="9" id="KW-0904">Protein phosphatase</keyword>
<dbReference type="GO" id="GO:0005634">
    <property type="term" value="C:nucleus"/>
    <property type="evidence" value="ECO:0007669"/>
    <property type="project" value="TreeGrafter"/>
</dbReference>
<evidence type="ECO:0000256" key="16">
    <source>
        <dbReference type="ARBA" id="ARBA00043760"/>
    </source>
</evidence>
<feature type="domain" description="Tyrosine specific protein phosphatases" evidence="23">
    <location>
        <begin position="157"/>
        <end position="214"/>
    </location>
</feature>
<evidence type="ECO:0000256" key="6">
    <source>
        <dbReference type="ARBA" id="ARBA00013081"/>
    </source>
</evidence>
<dbReference type="GO" id="GO:0048870">
    <property type="term" value="P:cell motility"/>
    <property type="evidence" value="ECO:0007669"/>
    <property type="project" value="TreeGrafter"/>
</dbReference>
<dbReference type="CDD" id="cd14509">
    <property type="entry name" value="PTP_PTEN"/>
    <property type="match status" value="1"/>
</dbReference>
<accession>A0A1W4WJU2</accession>
<dbReference type="EC" id="3.1.3.16" evidence="6"/>
<dbReference type="PROSITE" id="PS51181">
    <property type="entry name" value="PPASE_TENSIN"/>
    <property type="match status" value="1"/>
</dbReference>
<comment type="catalytic activity">
    <reaction evidence="15">
        <text>1D-myo-inositol 1,3,4,5-tetrakisphosphate + H2O = 1D-myo-inositol 1,4,5-trisphosphate + phosphate</text>
        <dbReference type="Rhea" id="RHEA:77155"/>
        <dbReference type="ChEBI" id="CHEBI:15377"/>
        <dbReference type="ChEBI" id="CHEBI:43474"/>
        <dbReference type="ChEBI" id="CHEBI:57895"/>
        <dbReference type="ChEBI" id="CHEBI:203600"/>
    </reaction>
    <physiologicalReaction direction="left-to-right" evidence="15">
        <dbReference type="Rhea" id="RHEA:77156"/>
    </physiologicalReaction>
</comment>
<feature type="domain" description="C2 tensin-type" evidence="25">
    <location>
        <begin position="245"/>
        <end position="413"/>
    </location>
</feature>
<evidence type="ECO:0000256" key="12">
    <source>
        <dbReference type="ARBA" id="ARBA00034256"/>
    </source>
</evidence>
<dbReference type="GO" id="GO:0004725">
    <property type="term" value="F:protein tyrosine phosphatase activity"/>
    <property type="evidence" value="ECO:0007669"/>
    <property type="project" value="UniProtKB-EC"/>
</dbReference>
<keyword evidence="7" id="KW-0963">Cytoplasm</keyword>
<dbReference type="SUPFAM" id="SSF52799">
    <property type="entry name" value="(Phosphotyrosine protein) phosphatases II"/>
    <property type="match status" value="1"/>
</dbReference>
<sequence length="500" mass="57050">MGLCHSCRKNKVPFRDKNKIINHEVNGFPTLVPATIQSSTPKGTSRMSNSFPNMNITNPIKGLVSKRRNRYKKDGFNLDLTYITDNVIAMGYPASNIEGVYRNHIDDVVKFLESKHRDHYFIYNLCSERSYDCSKFHNRVRTFPFDDHNPPKIELIRPFCDDVHTWLTKDPRNVAAVHCKAGKGRTGTMICCYLLHSGQFVTAEEALNFYGQTRTQDRKGVTIPSQLRYVNYYASFLRDGLDYVPVSLYIREIIFEPTPCFPGGQGYLCFSISQQTIANAGEHSQKCVKLFKSGVYEVRKGSSSFVIRLDQCMPITGDVKLEFYNKPKLGRKEKIFQFWFNTFFVRNELSIQDTTTEPNGHLPENGNGVTRNVHSKALVLSLMKNELDIVNKKDKQNKVFSSEFKVTVLMHKVPTKNPGPPSWLVTPTFHQETRQDTPSESSEADTSEDEYNDEDDWDSVLEGEDVDPRGIGYRLLSECDLASQLAHTSADQQQQELLTA</sequence>
<dbReference type="CTD" id="5728"/>
<evidence type="ECO:0000256" key="21">
    <source>
        <dbReference type="ARBA" id="ARBA00051341"/>
    </source>
</evidence>
<evidence type="ECO:0000256" key="14">
    <source>
        <dbReference type="ARBA" id="ARBA00034338"/>
    </source>
</evidence>